<dbReference type="InterPro" id="IPR012132">
    <property type="entry name" value="GMC_OxRdtase"/>
</dbReference>
<dbReference type="OrthoDB" id="269227at2759"/>
<dbReference type="GO" id="GO:0016614">
    <property type="term" value="F:oxidoreductase activity, acting on CH-OH group of donors"/>
    <property type="evidence" value="ECO:0007669"/>
    <property type="project" value="InterPro"/>
</dbReference>
<reference evidence="4 5" key="1">
    <citation type="submission" date="2019-12" db="EMBL/GenBank/DDBJ databases">
        <title>Draft genome sequence of the ascomycete Xylaria multiplex DSM 110363.</title>
        <authorList>
            <person name="Buettner E."/>
            <person name="Kellner H."/>
        </authorList>
    </citation>
    <scope>NUCLEOTIDE SEQUENCE [LARGE SCALE GENOMIC DNA]</scope>
    <source>
        <strain evidence="4 5">DSM 110363</strain>
    </source>
</reference>
<dbReference type="EMBL" id="WUBL01000064">
    <property type="protein sequence ID" value="KAF2967625.1"/>
    <property type="molecule type" value="Genomic_DNA"/>
</dbReference>
<evidence type="ECO:0000259" key="3">
    <source>
        <dbReference type="PROSITE" id="PS00624"/>
    </source>
</evidence>
<dbReference type="SUPFAM" id="SSF51905">
    <property type="entry name" value="FAD/NAD(P)-binding domain"/>
    <property type="match status" value="1"/>
</dbReference>
<keyword evidence="2" id="KW-0285">Flavoprotein</keyword>
<sequence>MSESFDYIVVGGGTSGLVVAARLTEDADVRVLVIEAGADKRSDPALETPGLVAGAYADDRFIWPFQSTPQAQLNGRHLRQDTGKVLGGSSLTNFMMAMFPSRTNLDSWAKMGNKGWSYDDLAPYFQKFATSHPPSKAIRETLGGLSYYQEDLKGNGPIQLSFDDQYSVMNEKWFKTFAELGLEMKTDPRTGKAVGAFQNSSTIESGKNTRSSAVTAYYTDEIAQRPNLKVLMETTVQKITTETRDGLVVATGVKVKDKEGKVTTITANKEVVLAAGTIRTPQLLELSGIGDRDLLESLGIDVLIDNPNVGEHMQDHLMTSQQFPVKKEYPSADGLRDPEKFKSAFEQYASTKQGPLAGMGTSVAYVPLADRNGVMTKADRKALFDKYLVSSGPTLNPVQKREFKLIRELLETEEEPAIQYLCFPGSLTVTPHPETLTDMFTSHAPYDCIGIMALLNHPFSRGSVHISSKDASIPPTWDPNYCTHPLDLEILARTVGFVEKIVNTAPYKDMIDPELKRLPDAKGDDLEVAKEIVRGRTVSCFHIAGTCRMLPRELGGVINNRLVVHGTSNIRVVDASMIPLEPLGNIQTTVYAVAERAADLIKESRKTEGITLPIR</sequence>
<dbReference type="Pfam" id="PF00732">
    <property type="entry name" value="GMC_oxred_N"/>
    <property type="match status" value="1"/>
</dbReference>
<evidence type="ECO:0000313" key="5">
    <source>
        <dbReference type="Proteomes" id="UP000481858"/>
    </source>
</evidence>
<feature type="domain" description="Glucose-methanol-choline oxidoreductase N-terminal" evidence="3">
    <location>
        <begin position="276"/>
        <end position="290"/>
    </location>
</feature>
<dbReference type="PROSITE" id="PS00624">
    <property type="entry name" value="GMC_OXRED_2"/>
    <property type="match status" value="1"/>
</dbReference>
<dbReference type="InParanoid" id="A0A7C8IS08"/>
<gene>
    <name evidence="4" type="ORF">GQX73_g5944</name>
</gene>
<evidence type="ECO:0000256" key="1">
    <source>
        <dbReference type="ARBA" id="ARBA00010790"/>
    </source>
</evidence>
<comment type="caution">
    <text evidence="4">The sequence shown here is derived from an EMBL/GenBank/DDBJ whole genome shotgun (WGS) entry which is preliminary data.</text>
</comment>
<dbReference type="Gene3D" id="3.50.50.60">
    <property type="entry name" value="FAD/NAD(P)-binding domain"/>
    <property type="match status" value="1"/>
</dbReference>
<dbReference type="Gene3D" id="3.30.560.10">
    <property type="entry name" value="Glucose Oxidase, domain 3"/>
    <property type="match status" value="1"/>
</dbReference>
<protein>
    <recommendedName>
        <fullName evidence="3">Glucose-methanol-choline oxidoreductase N-terminal domain-containing protein</fullName>
    </recommendedName>
</protein>
<dbReference type="Proteomes" id="UP000481858">
    <property type="component" value="Unassembled WGS sequence"/>
</dbReference>
<dbReference type="AlphaFoldDB" id="A0A7C8IS08"/>
<feature type="binding site" evidence="2">
    <location>
        <position position="85"/>
    </location>
    <ligand>
        <name>FAD</name>
        <dbReference type="ChEBI" id="CHEBI:57692"/>
    </ligand>
</feature>
<feature type="binding site" evidence="2">
    <location>
        <begin position="14"/>
        <end position="15"/>
    </location>
    <ligand>
        <name>FAD</name>
        <dbReference type="ChEBI" id="CHEBI:57692"/>
    </ligand>
</feature>
<dbReference type="PANTHER" id="PTHR11552:SF210">
    <property type="entry name" value="GLUCOSE-METHANOL-CHOLINE OXIDOREDUCTASE N-TERMINAL DOMAIN-CONTAINING PROTEIN-RELATED"/>
    <property type="match status" value="1"/>
</dbReference>
<dbReference type="PIRSF" id="PIRSF000137">
    <property type="entry name" value="Alcohol_oxidase"/>
    <property type="match status" value="1"/>
</dbReference>
<name>A0A7C8IS08_9PEZI</name>
<comment type="similarity">
    <text evidence="1">Belongs to the GMC oxidoreductase family.</text>
</comment>
<dbReference type="PANTHER" id="PTHR11552">
    <property type="entry name" value="GLUCOSE-METHANOL-CHOLINE GMC OXIDOREDUCTASE"/>
    <property type="match status" value="1"/>
</dbReference>
<accession>A0A7C8IS08</accession>
<dbReference type="InterPro" id="IPR000172">
    <property type="entry name" value="GMC_OxRdtase_N"/>
</dbReference>
<keyword evidence="5" id="KW-1185">Reference proteome</keyword>
<evidence type="ECO:0000313" key="4">
    <source>
        <dbReference type="EMBL" id="KAF2967625.1"/>
    </source>
</evidence>
<proteinExistence type="inferred from homology"/>
<dbReference type="InterPro" id="IPR036188">
    <property type="entry name" value="FAD/NAD-bd_sf"/>
</dbReference>
<dbReference type="GO" id="GO:0050660">
    <property type="term" value="F:flavin adenine dinucleotide binding"/>
    <property type="evidence" value="ECO:0007669"/>
    <property type="project" value="InterPro"/>
</dbReference>
<dbReference type="SUPFAM" id="SSF54373">
    <property type="entry name" value="FAD-linked reductases, C-terminal domain"/>
    <property type="match status" value="1"/>
</dbReference>
<comment type="cofactor">
    <cofactor evidence="2">
        <name>FAD</name>
        <dbReference type="ChEBI" id="CHEBI:57692"/>
    </cofactor>
</comment>
<organism evidence="4 5">
    <name type="scientific">Xylaria multiplex</name>
    <dbReference type="NCBI Taxonomy" id="323545"/>
    <lineage>
        <taxon>Eukaryota</taxon>
        <taxon>Fungi</taxon>
        <taxon>Dikarya</taxon>
        <taxon>Ascomycota</taxon>
        <taxon>Pezizomycotina</taxon>
        <taxon>Sordariomycetes</taxon>
        <taxon>Xylariomycetidae</taxon>
        <taxon>Xylariales</taxon>
        <taxon>Xylariaceae</taxon>
        <taxon>Xylaria</taxon>
    </lineage>
</organism>
<keyword evidence="2" id="KW-0274">FAD</keyword>
<feature type="binding site" evidence="2">
    <location>
        <position position="236"/>
    </location>
    <ligand>
        <name>FAD</name>
        <dbReference type="ChEBI" id="CHEBI:57692"/>
    </ligand>
</feature>
<evidence type="ECO:0000256" key="2">
    <source>
        <dbReference type="PIRSR" id="PIRSR000137-2"/>
    </source>
</evidence>
<dbReference type="InterPro" id="IPR007867">
    <property type="entry name" value="GMC_OxRtase_C"/>
</dbReference>
<dbReference type="Pfam" id="PF05199">
    <property type="entry name" value="GMC_oxred_C"/>
    <property type="match status" value="1"/>
</dbReference>